<gene>
    <name evidence="2" type="ORF">Lrub_2275</name>
</gene>
<keyword evidence="3" id="KW-1185">Reference proteome</keyword>
<dbReference type="EMBL" id="LNYT01000020">
    <property type="protein sequence ID" value="KTD47353.1"/>
    <property type="molecule type" value="Genomic_DNA"/>
</dbReference>
<proteinExistence type="predicted"/>
<dbReference type="STRING" id="458.Lrub_2275"/>
<name>A0A0W0XS56_9GAMM</name>
<sequence>MSDFKSKLPDFKEITSIASKLFKDVKQSVSEIIDDYKKKREEDEAAQEQQAKPAADNEVVVGKAKTAEPAATGEPVPPAPTPKKTKPPAQGADPVEPPKGE</sequence>
<organism evidence="2 3">
    <name type="scientific">Legionella rubrilucens</name>
    <dbReference type="NCBI Taxonomy" id="458"/>
    <lineage>
        <taxon>Bacteria</taxon>
        <taxon>Pseudomonadati</taxon>
        <taxon>Pseudomonadota</taxon>
        <taxon>Gammaproteobacteria</taxon>
        <taxon>Legionellales</taxon>
        <taxon>Legionellaceae</taxon>
        <taxon>Legionella</taxon>
    </lineage>
</organism>
<comment type="caution">
    <text evidence="2">The sequence shown here is derived from an EMBL/GenBank/DDBJ whole genome shotgun (WGS) entry which is preliminary data.</text>
</comment>
<dbReference type="OrthoDB" id="5654270at2"/>
<dbReference type="RefSeq" id="WP_065235753.1">
    <property type="nucleotide sequence ID" value="NZ_CAAAIN010000007.1"/>
</dbReference>
<accession>A0A0W0XS56</accession>
<evidence type="ECO:0000313" key="2">
    <source>
        <dbReference type="EMBL" id="KTD47353.1"/>
    </source>
</evidence>
<dbReference type="AlphaFoldDB" id="A0A0W0XS56"/>
<dbReference type="Proteomes" id="UP000054608">
    <property type="component" value="Unassembled WGS sequence"/>
</dbReference>
<dbReference type="PATRIC" id="fig|458.5.peg.2372"/>
<reference evidence="2 3" key="1">
    <citation type="submission" date="2015-11" db="EMBL/GenBank/DDBJ databases">
        <title>Genomic analysis of 38 Legionella species identifies large and diverse effector repertoires.</title>
        <authorList>
            <person name="Burstein D."/>
            <person name="Amaro F."/>
            <person name="Zusman T."/>
            <person name="Lifshitz Z."/>
            <person name="Cohen O."/>
            <person name="Gilbert J.A."/>
            <person name="Pupko T."/>
            <person name="Shuman H.A."/>
            <person name="Segal G."/>
        </authorList>
    </citation>
    <scope>NUCLEOTIDE SEQUENCE [LARGE SCALE GENOMIC DNA]</scope>
    <source>
        <strain evidence="2 3">WA-270A-C2</strain>
    </source>
</reference>
<evidence type="ECO:0000313" key="3">
    <source>
        <dbReference type="Proteomes" id="UP000054608"/>
    </source>
</evidence>
<feature type="region of interest" description="Disordered" evidence="1">
    <location>
        <begin position="38"/>
        <end position="101"/>
    </location>
</feature>
<protein>
    <submittedName>
        <fullName evidence="2">Uncharacterized protein</fullName>
    </submittedName>
</protein>
<evidence type="ECO:0000256" key="1">
    <source>
        <dbReference type="SAM" id="MobiDB-lite"/>
    </source>
</evidence>